<organism evidence="1 2">
    <name type="scientific">Periconia macrospinosa</name>
    <dbReference type="NCBI Taxonomy" id="97972"/>
    <lineage>
        <taxon>Eukaryota</taxon>
        <taxon>Fungi</taxon>
        <taxon>Dikarya</taxon>
        <taxon>Ascomycota</taxon>
        <taxon>Pezizomycotina</taxon>
        <taxon>Dothideomycetes</taxon>
        <taxon>Pleosporomycetidae</taxon>
        <taxon>Pleosporales</taxon>
        <taxon>Massarineae</taxon>
        <taxon>Periconiaceae</taxon>
        <taxon>Periconia</taxon>
    </lineage>
</organism>
<keyword evidence="2" id="KW-1185">Reference proteome</keyword>
<dbReference type="Proteomes" id="UP000244855">
    <property type="component" value="Unassembled WGS sequence"/>
</dbReference>
<dbReference type="EMBL" id="KZ805311">
    <property type="protein sequence ID" value="PVI05848.1"/>
    <property type="molecule type" value="Genomic_DNA"/>
</dbReference>
<gene>
    <name evidence="1" type="ORF">DM02DRAFT_610206</name>
</gene>
<accession>A0A2V1E5I3</accession>
<reference evidence="1 2" key="1">
    <citation type="journal article" date="2018" name="Sci. Rep.">
        <title>Comparative genomics provides insights into the lifestyle and reveals functional heterogeneity of dark septate endophytic fungi.</title>
        <authorList>
            <person name="Knapp D.G."/>
            <person name="Nemeth J.B."/>
            <person name="Barry K."/>
            <person name="Hainaut M."/>
            <person name="Henrissat B."/>
            <person name="Johnson J."/>
            <person name="Kuo A."/>
            <person name="Lim J.H.P."/>
            <person name="Lipzen A."/>
            <person name="Nolan M."/>
            <person name="Ohm R.A."/>
            <person name="Tamas L."/>
            <person name="Grigoriev I.V."/>
            <person name="Spatafora J.W."/>
            <person name="Nagy L.G."/>
            <person name="Kovacs G.M."/>
        </authorList>
    </citation>
    <scope>NUCLEOTIDE SEQUENCE [LARGE SCALE GENOMIC DNA]</scope>
    <source>
        <strain evidence="1 2">DSE2036</strain>
    </source>
</reference>
<evidence type="ECO:0000313" key="1">
    <source>
        <dbReference type="EMBL" id="PVI05848.1"/>
    </source>
</evidence>
<evidence type="ECO:0000313" key="2">
    <source>
        <dbReference type="Proteomes" id="UP000244855"/>
    </source>
</evidence>
<proteinExistence type="predicted"/>
<dbReference type="AlphaFoldDB" id="A0A2V1E5I3"/>
<sequence>MWLRCFRDCFFSFSFLLVLFVIVVRTNTFHLQYRSRVSFGLAELKVTTKQETRISPCQAFNLVAYKT</sequence>
<name>A0A2V1E5I3_9PLEO</name>
<protein>
    <submittedName>
        <fullName evidence="1">Uncharacterized protein</fullName>
    </submittedName>
</protein>